<keyword evidence="4" id="KW-1185">Reference proteome</keyword>
<dbReference type="EMBL" id="CP093346">
    <property type="protein sequence ID" value="WOG97584.1"/>
    <property type="molecule type" value="Genomic_DNA"/>
</dbReference>
<organism evidence="2">
    <name type="scientific">Daucus carota subsp. sativus</name>
    <name type="common">Carrot</name>
    <dbReference type="NCBI Taxonomy" id="79200"/>
    <lineage>
        <taxon>Eukaryota</taxon>
        <taxon>Viridiplantae</taxon>
        <taxon>Streptophyta</taxon>
        <taxon>Embryophyta</taxon>
        <taxon>Tracheophyta</taxon>
        <taxon>Spermatophyta</taxon>
        <taxon>Magnoliopsida</taxon>
        <taxon>eudicotyledons</taxon>
        <taxon>Gunneridae</taxon>
        <taxon>Pentapetalae</taxon>
        <taxon>asterids</taxon>
        <taxon>campanulids</taxon>
        <taxon>Apiales</taxon>
        <taxon>Apiaceae</taxon>
        <taxon>Apioideae</taxon>
        <taxon>Scandiceae</taxon>
        <taxon>Daucinae</taxon>
        <taxon>Daucus</taxon>
        <taxon>Daucus sect. Daucus</taxon>
    </lineage>
</organism>
<dbReference type="EMBL" id="LNRQ01000004">
    <property type="protein sequence ID" value="KZM98610.1"/>
    <property type="molecule type" value="Genomic_DNA"/>
</dbReference>
<sequence length="61" mass="6783">MKQSLTWVRPYKTYLSVSGSRPPPLPFSTARTPSAPDSNAGDALHQPEELKLCLRIPHNHS</sequence>
<evidence type="ECO:0000256" key="1">
    <source>
        <dbReference type="SAM" id="MobiDB-lite"/>
    </source>
</evidence>
<evidence type="ECO:0000313" key="2">
    <source>
        <dbReference type="EMBL" id="KZM98610.1"/>
    </source>
</evidence>
<reference evidence="3" key="2">
    <citation type="submission" date="2022-03" db="EMBL/GenBank/DDBJ databases">
        <title>Draft title - Genomic analysis of global carrot germplasm unveils the trajectory of domestication and the origin of high carotenoid orange carrot.</title>
        <authorList>
            <person name="Iorizzo M."/>
            <person name="Ellison S."/>
            <person name="Senalik D."/>
            <person name="Macko-Podgorni A."/>
            <person name="Grzebelus D."/>
            <person name="Bostan H."/>
            <person name="Rolling W."/>
            <person name="Curaba J."/>
            <person name="Simon P."/>
        </authorList>
    </citation>
    <scope>NUCLEOTIDE SEQUENCE</scope>
    <source>
        <tissue evidence="3">Leaf</tissue>
    </source>
</reference>
<dbReference type="Gramene" id="KZM98610">
    <property type="protein sequence ID" value="KZM98610"/>
    <property type="gene ID" value="DCAR_014028"/>
</dbReference>
<evidence type="ECO:0000313" key="3">
    <source>
        <dbReference type="EMBL" id="WOG97584.1"/>
    </source>
</evidence>
<name>A0A162ABZ9_DAUCS</name>
<reference evidence="2" key="1">
    <citation type="journal article" date="2016" name="Nat. Genet.">
        <title>A high-quality carrot genome assembly provides new insights into carotenoid accumulation and asterid genome evolution.</title>
        <authorList>
            <person name="Iorizzo M."/>
            <person name="Ellison S."/>
            <person name="Senalik D."/>
            <person name="Zeng P."/>
            <person name="Satapoomin P."/>
            <person name="Huang J."/>
            <person name="Bowman M."/>
            <person name="Iovene M."/>
            <person name="Sanseverino W."/>
            <person name="Cavagnaro P."/>
            <person name="Yildiz M."/>
            <person name="Macko-Podgorni A."/>
            <person name="Moranska E."/>
            <person name="Grzebelus E."/>
            <person name="Grzebelus D."/>
            <person name="Ashrafi H."/>
            <person name="Zheng Z."/>
            <person name="Cheng S."/>
            <person name="Spooner D."/>
            <person name="Van Deynze A."/>
            <person name="Simon P."/>
        </authorList>
    </citation>
    <scope>NUCLEOTIDE SEQUENCE [LARGE SCALE GENOMIC DNA]</scope>
    <source>
        <tissue evidence="2">Leaf</tissue>
    </source>
</reference>
<protein>
    <submittedName>
        <fullName evidence="2">Uncharacterized protein</fullName>
    </submittedName>
</protein>
<gene>
    <name evidence="2" type="ORF">DCAR_014028</name>
    <name evidence="3" type="ORF">DCAR_0416925</name>
</gene>
<evidence type="ECO:0000313" key="4">
    <source>
        <dbReference type="Proteomes" id="UP000077755"/>
    </source>
</evidence>
<feature type="region of interest" description="Disordered" evidence="1">
    <location>
        <begin position="19"/>
        <end position="44"/>
    </location>
</feature>
<dbReference type="Proteomes" id="UP000077755">
    <property type="component" value="Chromosome 4"/>
</dbReference>
<dbReference type="AlphaFoldDB" id="A0A162ABZ9"/>
<accession>A0A162ABZ9</accession>
<proteinExistence type="predicted"/>